<organism evidence="1 2">
    <name type="scientific">Oryza meyeriana var. granulata</name>
    <dbReference type="NCBI Taxonomy" id="110450"/>
    <lineage>
        <taxon>Eukaryota</taxon>
        <taxon>Viridiplantae</taxon>
        <taxon>Streptophyta</taxon>
        <taxon>Embryophyta</taxon>
        <taxon>Tracheophyta</taxon>
        <taxon>Spermatophyta</taxon>
        <taxon>Magnoliopsida</taxon>
        <taxon>Liliopsida</taxon>
        <taxon>Poales</taxon>
        <taxon>Poaceae</taxon>
        <taxon>BOP clade</taxon>
        <taxon>Oryzoideae</taxon>
        <taxon>Oryzeae</taxon>
        <taxon>Oryzinae</taxon>
        <taxon>Oryza</taxon>
        <taxon>Oryza meyeriana</taxon>
    </lineage>
</organism>
<reference evidence="1 2" key="1">
    <citation type="submission" date="2019-11" db="EMBL/GenBank/DDBJ databases">
        <title>Whole genome sequence of Oryza granulata.</title>
        <authorList>
            <person name="Li W."/>
        </authorList>
    </citation>
    <scope>NUCLEOTIDE SEQUENCE [LARGE SCALE GENOMIC DNA]</scope>
    <source>
        <strain evidence="2">cv. Menghai</strain>
        <tissue evidence="1">Leaf</tissue>
    </source>
</reference>
<accession>A0A6G1DKE7</accession>
<dbReference type="AlphaFoldDB" id="A0A6G1DKE7"/>
<gene>
    <name evidence="1" type="ORF">E2562_019755</name>
</gene>
<evidence type="ECO:0000313" key="2">
    <source>
        <dbReference type="Proteomes" id="UP000479710"/>
    </source>
</evidence>
<protein>
    <submittedName>
        <fullName evidence="1">Uncharacterized protein</fullName>
    </submittedName>
</protein>
<evidence type="ECO:0000313" key="1">
    <source>
        <dbReference type="EMBL" id="KAF0912940.1"/>
    </source>
</evidence>
<name>A0A6G1DKE7_9ORYZ</name>
<dbReference type="EMBL" id="SPHZ02000006">
    <property type="protein sequence ID" value="KAF0912940.1"/>
    <property type="molecule type" value="Genomic_DNA"/>
</dbReference>
<dbReference type="EMBL" id="SPHZ02000006">
    <property type="protein sequence ID" value="KAF0912938.1"/>
    <property type="molecule type" value="Genomic_DNA"/>
</dbReference>
<keyword evidence="2" id="KW-1185">Reference proteome</keyword>
<sequence>LQTTPTMLVDEDTHAGTTSCQIRKVKEIGYSTGMSKGQIHVYLERCTRLLGLARGNYLKTISLRRKGFFVPTFHWLPTNLLFTVASIRKHTHARGAKITKHLQRCLALLKTTINIQSLLQGRASTILLFCNLEFKLEAGVRTYKSMELKFKSKRL</sequence>
<dbReference type="Proteomes" id="UP000479710">
    <property type="component" value="Unassembled WGS sequence"/>
</dbReference>
<feature type="non-terminal residue" evidence="1">
    <location>
        <position position="1"/>
    </location>
</feature>
<comment type="caution">
    <text evidence="1">The sequence shown here is derived from an EMBL/GenBank/DDBJ whole genome shotgun (WGS) entry which is preliminary data.</text>
</comment>
<proteinExistence type="predicted"/>